<dbReference type="SUPFAM" id="SSF55073">
    <property type="entry name" value="Nucleotide cyclase"/>
    <property type="match status" value="1"/>
</dbReference>
<gene>
    <name evidence="2" type="ORF">C8D74_10259</name>
</gene>
<sequence length="499" mass="57549">MGSNYGDVNRMEVKFPKKYQKKINSAYVNPGIVLLLKNFTKEVLFEFEVTIKIHFDPLKVPDNLYKLIKIFNSFSIFTIKNIEETNYIEEQKVKISSSQGENGVEITYETLQKEESIVLYELIKNASPLLGSILTDILLNSSKIANVFMVSKIILEKGYEPETSIDEMIYITMTGITGDFAGGFNRAILFVEDSNDFKVQRAIGPVNEIETQKTYERFETIEKNIEDYLSQYKVGMSYFSNLEEKIKNISIKKESLLSQDLFKYAIELNRSIKIPVSQVDEKIINLLDLKGEVAISPIEIENHKLAFYLCDNRYNGKPITDDQLEILDYYAKESGMMWQNKIFQNILKKDAQVDTLTEIGNRRSYENYISNIKYLKNQEIALVMLDLDNFKDVNDTYGHEEGDKLLKGFAQICVNNLRKEDSIFRYGGDEFVIIFEGAKKDEVYSILERINRKLKQEMNVTFSAGVSYGNSHEINSLFKIADQNLYKVKAEGKNKIFVS</sequence>
<evidence type="ECO:0000313" key="2">
    <source>
        <dbReference type="EMBL" id="TDX17115.1"/>
    </source>
</evidence>
<feature type="domain" description="GGDEF" evidence="1">
    <location>
        <begin position="378"/>
        <end position="499"/>
    </location>
</feature>
<dbReference type="SMART" id="SM00267">
    <property type="entry name" value="GGDEF"/>
    <property type="match status" value="1"/>
</dbReference>
<dbReference type="PROSITE" id="PS50887">
    <property type="entry name" value="GGDEF"/>
    <property type="match status" value="1"/>
</dbReference>
<dbReference type="GO" id="GO:0052621">
    <property type="term" value="F:diguanylate cyclase activity"/>
    <property type="evidence" value="ECO:0007669"/>
    <property type="project" value="TreeGrafter"/>
</dbReference>
<dbReference type="Proteomes" id="UP000294817">
    <property type="component" value="Unassembled WGS sequence"/>
</dbReference>
<proteinExistence type="predicted"/>
<dbReference type="InterPro" id="IPR029787">
    <property type="entry name" value="Nucleotide_cyclase"/>
</dbReference>
<dbReference type="Pfam" id="PF00990">
    <property type="entry name" value="GGDEF"/>
    <property type="match status" value="1"/>
</dbReference>
<dbReference type="InterPro" id="IPR050469">
    <property type="entry name" value="Diguanylate_Cyclase"/>
</dbReference>
<dbReference type="EMBL" id="SODZ01000002">
    <property type="protein sequence ID" value="TDX17115.1"/>
    <property type="molecule type" value="Genomic_DNA"/>
</dbReference>
<comment type="caution">
    <text evidence="2">The sequence shown here is derived from an EMBL/GenBank/DDBJ whole genome shotgun (WGS) entry which is preliminary data.</text>
</comment>
<dbReference type="InterPro" id="IPR000160">
    <property type="entry name" value="GGDEF_dom"/>
</dbReference>
<evidence type="ECO:0000259" key="1">
    <source>
        <dbReference type="PROSITE" id="PS50887"/>
    </source>
</evidence>
<keyword evidence="3" id="KW-1185">Reference proteome</keyword>
<dbReference type="PANTHER" id="PTHR45138">
    <property type="entry name" value="REGULATORY COMPONENTS OF SENSORY TRANSDUCTION SYSTEM"/>
    <property type="match status" value="1"/>
</dbReference>
<dbReference type="InterPro" id="IPR043128">
    <property type="entry name" value="Rev_trsase/Diguanyl_cyclase"/>
</dbReference>
<protein>
    <submittedName>
        <fullName evidence="2">Diguanylate cyclase (GGDEF)-like protein</fullName>
    </submittedName>
</protein>
<name>A0A4R8F1R0_9BACT</name>
<reference evidence="2 3" key="1">
    <citation type="submission" date="2019-03" db="EMBL/GenBank/DDBJ databases">
        <title>Genomic Encyclopedia of Type Strains, Phase IV (KMG-IV): sequencing the most valuable type-strain genomes for metagenomic binning, comparative biology and taxonomic classification.</title>
        <authorList>
            <person name="Goeker M."/>
        </authorList>
    </citation>
    <scope>NUCLEOTIDE SEQUENCE [LARGE SCALE GENOMIC DNA]</scope>
    <source>
        <strain evidence="2 3">DSM 13575</strain>
    </source>
</reference>
<dbReference type="NCBIfam" id="TIGR00254">
    <property type="entry name" value="GGDEF"/>
    <property type="match status" value="1"/>
</dbReference>
<dbReference type="Gene3D" id="3.30.70.270">
    <property type="match status" value="1"/>
</dbReference>
<dbReference type="PANTHER" id="PTHR45138:SF9">
    <property type="entry name" value="DIGUANYLATE CYCLASE DGCM-RELATED"/>
    <property type="match status" value="1"/>
</dbReference>
<organism evidence="2 3">
    <name type="scientific">Petrotoga sibirica</name>
    <dbReference type="NCBI Taxonomy" id="156202"/>
    <lineage>
        <taxon>Bacteria</taxon>
        <taxon>Thermotogati</taxon>
        <taxon>Thermotogota</taxon>
        <taxon>Thermotogae</taxon>
        <taxon>Petrotogales</taxon>
        <taxon>Petrotogaceae</taxon>
        <taxon>Petrotoga</taxon>
    </lineage>
</organism>
<dbReference type="FunFam" id="3.30.70.270:FF:000001">
    <property type="entry name" value="Diguanylate cyclase domain protein"/>
    <property type="match status" value="1"/>
</dbReference>
<accession>A0A4R8F1R0</accession>
<dbReference type="CDD" id="cd01949">
    <property type="entry name" value="GGDEF"/>
    <property type="match status" value="1"/>
</dbReference>
<evidence type="ECO:0000313" key="3">
    <source>
        <dbReference type="Proteomes" id="UP000294817"/>
    </source>
</evidence>
<dbReference type="AlphaFoldDB" id="A0A4R8F1R0"/>